<keyword evidence="6" id="KW-1185">Reference proteome</keyword>
<dbReference type="Pfam" id="PF02311">
    <property type="entry name" value="AraC_binding"/>
    <property type="match status" value="1"/>
</dbReference>
<reference evidence="5 6" key="1">
    <citation type="submission" date="2019-03" db="EMBL/GenBank/DDBJ databases">
        <title>Genomic Encyclopedia of Type Strains, Phase IV (KMG-IV): sequencing the most valuable type-strain genomes for metagenomic binning, comparative biology and taxonomic classification.</title>
        <authorList>
            <person name="Goeker M."/>
        </authorList>
    </citation>
    <scope>NUCLEOTIDE SEQUENCE [LARGE SCALE GENOMIC DNA]</scope>
    <source>
        <strain evidence="5 6">DSM 29487</strain>
    </source>
</reference>
<dbReference type="Gene3D" id="1.10.10.60">
    <property type="entry name" value="Homeodomain-like"/>
    <property type="match status" value="2"/>
</dbReference>
<dbReference type="InterPro" id="IPR020449">
    <property type="entry name" value="Tscrpt_reg_AraC-type_HTH"/>
</dbReference>
<keyword evidence="1" id="KW-0805">Transcription regulation</keyword>
<dbReference type="GO" id="GO:0003700">
    <property type="term" value="F:DNA-binding transcription factor activity"/>
    <property type="evidence" value="ECO:0007669"/>
    <property type="project" value="InterPro"/>
</dbReference>
<dbReference type="PROSITE" id="PS01124">
    <property type="entry name" value="HTH_ARAC_FAMILY_2"/>
    <property type="match status" value="1"/>
</dbReference>
<dbReference type="SUPFAM" id="SSF51215">
    <property type="entry name" value="Regulatory protein AraC"/>
    <property type="match status" value="1"/>
</dbReference>
<dbReference type="SMART" id="SM00342">
    <property type="entry name" value="HTH_ARAC"/>
    <property type="match status" value="1"/>
</dbReference>
<dbReference type="Pfam" id="PF12833">
    <property type="entry name" value="HTH_18"/>
    <property type="match status" value="1"/>
</dbReference>
<evidence type="ECO:0000313" key="5">
    <source>
        <dbReference type="EMBL" id="TCV95022.1"/>
    </source>
</evidence>
<dbReference type="EMBL" id="SMCQ01000019">
    <property type="protein sequence ID" value="TCV95022.1"/>
    <property type="molecule type" value="Genomic_DNA"/>
</dbReference>
<dbReference type="PANTHER" id="PTHR43280:SF34">
    <property type="entry name" value="ARAC-FAMILY TRANSCRIPTIONAL REGULATOR"/>
    <property type="match status" value="1"/>
</dbReference>
<evidence type="ECO:0000313" key="6">
    <source>
        <dbReference type="Proteomes" id="UP000295515"/>
    </source>
</evidence>
<dbReference type="GeneID" id="98916102"/>
<accession>A0A4R3YRM3</accession>
<evidence type="ECO:0000259" key="4">
    <source>
        <dbReference type="PROSITE" id="PS01124"/>
    </source>
</evidence>
<dbReference type="GO" id="GO:0043565">
    <property type="term" value="F:sequence-specific DNA binding"/>
    <property type="evidence" value="ECO:0007669"/>
    <property type="project" value="InterPro"/>
</dbReference>
<organism evidence="5 6">
    <name type="scientific">Longibaculum muris</name>
    <dbReference type="NCBI Taxonomy" id="1796628"/>
    <lineage>
        <taxon>Bacteria</taxon>
        <taxon>Bacillati</taxon>
        <taxon>Bacillota</taxon>
        <taxon>Erysipelotrichia</taxon>
        <taxon>Erysipelotrichales</taxon>
        <taxon>Coprobacillaceae</taxon>
        <taxon>Longibaculum</taxon>
    </lineage>
</organism>
<dbReference type="SUPFAM" id="SSF46689">
    <property type="entry name" value="Homeodomain-like"/>
    <property type="match status" value="2"/>
</dbReference>
<dbReference type="Gene3D" id="2.60.120.10">
    <property type="entry name" value="Jelly Rolls"/>
    <property type="match status" value="1"/>
</dbReference>
<keyword evidence="2 5" id="KW-0238">DNA-binding</keyword>
<dbReference type="PROSITE" id="PS00041">
    <property type="entry name" value="HTH_ARAC_FAMILY_1"/>
    <property type="match status" value="1"/>
</dbReference>
<evidence type="ECO:0000256" key="2">
    <source>
        <dbReference type="ARBA" id="ARBA00023125"/>
    </source>
</evidence>
<sequence length="299" mass="35693">MKSFREKHSHGDRLFPFEFFDQSGEVNEQVCFLHWHDEIEWLYVCEGKINIFVDGISHIINAGEMYALEPHILHYMIAIEKSRYLTCVFDRHLLEFALADYVSCQYINPFIEGKLTIKNPVICSDLRIQNTFFNILNEYKNQQISSQLSIKLNLLYIFQDLIENNYLIPLEQNKHNLLAVEKVLQYIEKNYQEKITSQSLAQLVNYNHQYFSRYFKENTGYTPIEYINHYRIEKACELLFDMDLSILSISVECGFDSCSYFIKKFKEIKSMSPKQYRKVLLENYEKEQRYLMSKSVKKS</sequence>
<dbReference type="InterPro" id="IPR018062">
    <property type="entry name" value="HTH_AraC-typ_CS"/>
</dbReference>
<dbReference type="InterPro" id="IPR014710">
    <property type="entry name" value="RmlC-like_jellyroll"/>
</dbReference>
<dbReference type="InterPro" id="IPR018060">
    <property type="entry name" value="HTH_AraC"/>
</dbReference>
<name>A0A4R3YRM3_9FIRM</name>
<dbReference type="InterPro" id="IPR003313">
    <property type="entry name" value="AraC-bd"/>
</dbReference>
<dbReference type="Proteomes" id="UP000295515">
    <property type="component" value="Unassembled WGS sequence"/>
</dbReference>
<dbReference type="PANTHER" id="PTHR43280">
    <property type="entry name" value="ARAC-FAMILY TRANSCRIPTIONAL REGULATOR"/>
    <property type="match status" value="1"/>
</dbReference>
<protein>
    <submittedName>
        <fullName evidence="5">AraC-like DNA-binding protein</fullName>
    </submittedName>
</protein>
<dbReference type="RefSeq" id="WP_066445096.1">
    <property type="nucleotide sequence ID" value="NZ_DBGCPY010000105.1"/>
</dbReference>
<dbReference type="InterPro" id="IPR009057">
    <property type="entry name" value="Homeodomain-like_sf"/>
</dbReference>
<proteinExistence type="predicted"/>
<feature type="domain" description="HTH araC/xylS-type" evidence="4">
    <location>
        <begin position="181"/>
        <end position="279"/>
    </location>
</feature>
<comment type="caution">
    <text evidence="5">The sequence shown here is derived from an EMBL/GenBank/DDBJ whole genome shotgun (WGS) entry which is preliminary data.</text>
</comment>
<dbReference type="AlphaFoldDB" id="A0A4R3YRM3"/>
<evidence type="ECO:0000256" key="1">
    <source>
        <dbReference type="ARBA" id="ARBA00023015"/>
    </source>
</evidence>
<dbReference type="PRINTS" id="PR00032">
    <property type="entry name" value="HTHARAC"/>
</dbReference>
<keyword evidence="3" id="KW-0804">Transcription</keyword>
<gene>
    <name evidence="5" type="ORF">EDD60_1199</name>
</gene>
<dbReference type="InterPro" id="IPR037923">
    <property type="entry name" value="HTH-like"/>
</dbReference>
<evidence type="ECO:0000256" key="3">
    <source>
        <dbReference type="ARBA" id="ARBA00023163"/>
    </source>
</evidence>